<evidence type="ECO:0000313" key="2">
    <source>
        <dbReference type="EMBL" id="MFC4826284.1"/>
    </source>
</evidence>
<dbReference type="EMBL" id="JBHSHT010000002">
    <property type="protein sequence ID" value="MFC4826284.1"/>
    <property type="molecule type" value="Genomic_DNA"/>
</dbReference>
<dbReference type="GeneID" id="73046620"/>
<comment type="caution">
    <text evidence="2">The sequence shown here is derived from an EMBL/GenBank/DDBJ whole genome shotgun (WGS) entry which is preliminary data.</text>
</comment>
<keyword evidence="1" id="KW-0472">Membrane</keyword>
<feature type="transmembrane region" description="Helical" evidence="1">
    <location>
        <begin position="15"/>
        <end position="34"/>
    </location>
</feature>
<dbReference type="RefSeq" id="WP_254268103.1">
    <property type="nucleotide sequence ID" value="NZ_CP100400.1"/>
</dbReference>
<accession>A0ABD5Q6F7</accession>
<organism evidence="2 3">
    <name type="scientific">Halorussus aquaticus</name>
    <dbReference type="NCBI Taxonomy" id="2953748"/>
    <lineage>
        <taxon>Archaea</taxon>
        <taxon>Methanobacteriati</taxon>
        <taxon>Methanobacteriota</taxon>
        <taxon>Stenosarchaea group</taxon>
        <taxon>Halobacteria</taxon>
        <taxon>Halobacteriales</taxon>
        <taxon>Haladaptataceae</taxon>
        <taxon>Halorussus</taxon>
    </lineage>
</organism>
<evidence type="ECO:0000313" key="3">
    <source>
        <dbReference type="Proteomes" id="UP001595945"/>
    </source>
</evidence>
<feature type="transmembrane region" description="Helical" evidence="1">
    <location>
        <begin position="54"/>
        <end position="76"/>
    </location>
</feature>
<evidence type="ECO:0000256" key="1">
    <source>
        <dbReference type="SAM" id="Phobius"/>
    </source>
</evidence>
<sequence>MALPIPGLVAVSESLTVVATAVFVPFALASLVYLDARWRRSSAGSRDRALAPLAWGATTFLSGVACPLVAACYVAVRGR</sequence>
<keyword evidence="1" id="KW-0812">Transmembrane</keyword>
<proteinExistence type="predicted"/>
<protein>
    <submittedName>
        <fullName evidence="2">Uncharacterized protein</fullName>
    </submittedName>
</protein>
<keyword evidence="1" id="KW-1133">Transmembrane helix</keyword>
<reference evidence="2 3" key="1">
    <citation type="journal article" date="2019" name="Int. J. Syst. Evol. Microbiol.">
        <title>The Global Catalogue of Microorganisms (GCM) 10K type strain sequencing project: providing services to taxonomists for standard genome sequencing and annotation.</title>
        <authorList>
            <consortium name="The Broad Institute Genomics Platform"/>
            <consortium name="The Broad Institute Genome Sequencing Center for Infectious Disease"/>
            <person name="Wu L."/>
            <person name="Ma J."/>
        </authorList>
    </citation>
    <scope>NUCLEOTIDE SEQUENCE [LARGE SCALE GENOMIC DNA]</scope>
    <source>
        <strain evidence="2 3">XZYJ18</strain>
    </source>
</reference>
<keyword evidence="3" id="KW-1185">Reference proteome</keyword>
<dbReference type="Proteomes" id="UP001595945">
    <property type="component" value="Unassembled WGS sequence"/>
</dbReference>
<name>A0ABD5Q6F7_9EURY</name>
<gene>
    <name evidence="2" type="ORF">ACFO9K_18675</name>
</gene>
<dbReference type="AlphaFoldDB" id="A0ABD5Q6F7"/>